<gene>
    <name evidence="3" type="ORF">KZJ38_22380</name>
</gene>
<dbReference type="Pfam" id="PF00561">
    <property type="entry name" value="Abhydrolase_1"/>
    <property type="match status" value="1"/>
</dbReference>
<dbReference type="InterPro" id="IPR000073">
    <property type="entry name" value="AB_hydrolase_1"/>
</dbReference>
<keyword evidence="4" id="KW-1185">Reference proteome</keyword>
<organism evidence="3 4">
    <name type="scientific">Paraburkholderia edwinii</name>
    <dbReference type="NCBI Taxonomy" id="2861782"/>
    <lineage>
        <taxon>Bacteria</taxon>
        <taxon>Pseudomonadati</taxon>
        <taxon>Pseudomonadota</taxon>
        <taxon>Betaproteobacteria</taxon>
        <taxon>Burkholderiales</taxon>
        <taxon>Burkholderiaceae</taxon>
        <taxon>Paraburkholderia</taxon>
    </lineage>
</organism>
<proteinExistence type="predicted"/>
<keyword evidence="1 3" id="KW-0378">Hydrolase</keyword>
<name>A0ABX8V047_9BURK</name>
<dbReference type="SUPFAM" id="SSF53474">
    <property type="entry name" value="alpha/beta-Hydrolases"/>
    <property type="match status" value="1"/>
</dbReference>
<dbReference type="Gene3D" id="3.40.50.1820">
    <property type="entry name" value="alpha/beta hydrolase"/>
    <property type="match status" value="1"/>
</dbReference>
<dbReference type="RefSeq" id="WP_219801896.1">
    <property type="nucleotide sequence ID" value="NZ_CP080096.1"/>
</dbReference>
<evidence type="ECO:0000256" key="1">
    <source>
        <dbReference type="ARBA" id="ARBA00022801"/>
    </source>
</evidence>
<reference evidence="3 4" key="1">
    <citation type="submission" date="2021-07" db="EMBL/GenBank/DDBJ databases">
        <title>Paraburkholderia edwinii protects Aspergillus sp. from phenazines by acting as a toxin sponge.</title>
        <authorList>
            <person name="Dahlstrom K.M."/>
            <person name="Newman D.K."/>
        </authorList>
    </citation>
    <scope>NUCLEOTIDE SEQUENCE [LARGE SCALE GENOMIC DNA]</scope>
    <source>
        <strain evidence="3 4">Pe01</strain>
    </source>
</reference>
<dbReference type="Proteomes" id="UP000826462">
    <property type="component" value="Chromosome 2"/>
</dbReference>
<accession>A0ABX8V047</accession>
<feature type="domain" description="AB hydrolase-1" evidence="2">
    <location>
        <begin position="17"/>
        <end position="241"/>
    </location>
</feature>
<dbReference type="PANTHER" id="PTHR43798">
    <property type="entry name" value="MONOACYLGLYCEROL LIPASE"/>
    <property type="match status" value="1"/>
</dbReference>
<dbReference type="InterPro" id="IPR029058">
    <property type="entry name" value="AB_hydrolase_fold"/>
</dbReference>
<evidence type="ECO:0000313" key="3">
    <source>
        <dbReference type="EMBL" id="QYD72473.1"/>
    </source>
</evidence>
<evidence type="ECO:0000313" key="4">
    <source>
        <dbReference type="Proteomes" id="UP000826462"/>
    </source>
</evidence>
<protein>
    <submittedName>
        <fullName evidence="3">Alpha/beta hydrolase</fullName>
    </submittedName>
</protein>
<dbReference type="PANTHER" id="PTHR43798:SF31">
    <property type="entry name" value="AB HYDROLASE SUPERFAMILY PROTEIN YCLE"/>
    <property type="match status" value="1"/>
</dbReference>
<sequence length="258" mass="28274">MTALNGYVTVGHGPRKVIALSGWFGSSADWQTIAPMLDVDAFTYAFFDYRGYGASLERDGAFTFAEAASDVLALADHLDWPRFSLVGHSMGGMAMQRVLLAAPERIERMAGISAVPACGSRMDEARLAGFSATINDVSKRAAIIAFSTGNRLTPRWSTHLANESMRLSRREAFAGYLPEWATRDFSAELAGSAAAQVPVKLFIGEHDPTLTADLMNRTWLTWYEHATLETLANAGHYAMYEIPVALATKLEDWLKQTT</sequence>
<dbReference type="GO" id="GO:0016787">
    <property type="term" value="F:hydrolase activity"/>
    <property type="evidence" value="ECO:0007669"/>
    <property type="project" value="UniProtKB-KW"/>
</dbReference>
<dbReference type="InterPro" id="IPR050266">
    <property type="entry name" value="AB_hydrolase_sf"/>
</dbReference>
<evidence type="ECO:0000259" key="2">
    <source>
        <dbReference type="Pfam" id="PF00561"/>
    </source>
</evidence>
<dbReference type="EMBL" id="CP080096">
    <property type="protein sequence ID" value="QYD72473.1"/>
    <property type="molecule type" value="Genomic_DNA"/>
</dbReference>